<feature type="region of interest" description="Disordered" evidence="1">
    <location>
        <begin position="139"/>
        <end position="171"/>
    </location>
</feature>
<feature type="region of interest" description="Disordered" evidence="1">
    <location>
        <begin position="310"/>
        <end position="329"/>
    </location>
</feature>
<evidence type="ECO:0000256" key="1">
    <source>
        <dbReference type="SAM" id="MobiDB-lite"/>
    </source>
</evidence>
<protein>
    <submittedName>
        <fullName evidence="2">Uncharacterized protein</fullName>
    </submittedName>
</protein>
<sequence length="508" mass="56356">GKKRGTQIAASGERGKVESREQRNCANARRVADYIKPRAPLPPPGYSLRPASDVRYPRRLVAPSHHASPAISQPSPAHRSFATRTRSRALALASPPRRCGGPSNCFVPRELTIAELTKRPPTTVFQRVPRQTRRALMRPRYAGPCGGPPANDTEDLEAYPSPHTPPLSHPRSQEICTTAYSKFDRQASRCRCPPEHRRHQPLCRSRFVHQPPVLRLMLPLRPGTRTASCRAALSRFPQTRATRAHCVPPPCRHSRSSLVTRPFSQPSGKWIAYLPVPPRTWLDIVHYRPAPFSETVSRSRAWQTYSGAPTRHPVLSRAPAPPTHGHLGRQRPYARLARRYYWPSGHIGLSTQTCASVKFVQQCKVQQLAQQQLLTHGPSHLSGLRFTFHPLHAPPAQARPFFLSAATRRLGSHRNAEAALIAARRCGPHRLAYAHGTMSASAPPSHCPLATRPARQAHLHSHGGCSSPTMTKCGDARLLFPGPRHAPLWTTIRGRAQFSQGARLPVSQ</sequence>
<name>A0A6H5JB25_9HYME</name>
<dbReference type="AlphaFoldDB" id="A0A6H5JB25"/>
<accession>A0A6H5JB25</accession>
<feature type="region of interest" description="Disordered" evidence="1">
    <location>
        <begin position="1"/>
        <end position="31"/>
    </location>
</feature>
<reference evidence="2 3" key="1">
    <citation type="submission" date="2020-02" db="EMBL/GenBank/DDBJ databases">
        <authorList>
            <person name="Ferguson B K."/>
        </authorList>
    </citation>
    <scope>NUCLEOTIDE SEQUENCE [LARGE SCALE GENOMIC DNA]</scope>
</reference>
<feature type="compositionally biased region" description="Basic and acidic residues" evidence="1">
    <location>
        <begin position="13"/>
        <end position="23"/>
    </location>
</feature>
<keyword evidence="3" id="KW-1185">Reference proteome</keyword>
<gene>
    <name evidence="2" type="ORF">TBRA_LOCUS16399</name>
</gene>
<feature type="non-terminal residue" evidence="2">
    <location>
        <position position="1"/>
    </location>
</feature>
<dbReference type="Proteomes" id="UP000479190">
    <property type="component" value="Unassembled WGS sequence"/>
</dbReference>
<dbReference type="EMBL" id="CADCXV010001493">
    <property type="protein sequence ID" value="CAB0044813.1"/>
    <property type="molecule type" value="Genomic_DNA"/>
</dbReference>
<proteinExistence type="predicted"/>
<feature type="region of interest" description="Disordered" evidence="1">
    <location>
        <begin position="443"/>
        <end position="467"/>
    </location>
</feature>
<evidence type="ECO:0000313" key="3">
    <source>
        <dbReference type="Proteomes" id="UP000479190"/>
    </source>
</evidence>
<evidence type="ECO:0000313" key="2">
    <source>
        <dbReference type="EMBL" id="CAB0044813.1"/>
    </source>
</evidence>
<organism evidence="2 3">
    <name type="scientific">Trichogramma brassicae</name>
    <dbReference type="NCBI Taxonomy" id="86971"/>
    <lineage>
        <taxon>Eukaryota</taxon>
        <taxon>Metazoa</taxon>
        <taxon>Ecdysozoa</taxon>
        <taxon>Arthropoda</taxon>
        <taxon>Hexapoda</taxon>
        <taxon>Insecta</taxon>
        <taxon>Pterygota</taxon>
        <taxon>Neoptera</taxon>
        <taxon>Endopterygota</taxon>
        <taxon>Hymenoptera</taxon>
        <taxon>Apocrita</taxon>
        <taxon>Proctotrupomorpha</taxon>
        <taxon>Chalcidoidea</taxon>
        <taxon>Trichogrammatidae</taxon>
        <taxon>Trichogramma</taxon>
    </lineage>
</organism>